<keyword evidence="2" id="KW-1185">Reference proteome</keyword>
<sequence length="65" mass="7062">MYTSDIELFFAEDVAYADRLRESGVAVTLDVVHGVPHGVESWSPGSDIARSLLVRSRAWLAGALT</sequence>
<comment type="caution">
    <text evidence="1">The sequence shown here is derived from an EMBL/GenBank/DDBJ whole genome shotgun (WGS) entry which is preliminary data.</text>
</comment>
<accession>A0ABP4UD22</accession>
<dbReference type="EMBL" id="BAAAPL010000002">
    <property type="protein sequence ID" value="GAA1701464.1"/>
    <property type="molecule type" value="Genomic_DNA"/>
</dbReference>
<proteinExistence type="predicted"/>
<dbReference type="SUPFAM" id="SSF53474">
    <property type="entry name" value="alpha/beta-Hydrolases"/>
    <property type="match status" value="1"/>
</dbReference>
<organism evidence="1 2">
    <name type="scientific">Microbacterium sediminicola</name>
    <dbReference type="NCBI Taxonomy" id="415210"/>
    <lineage>
        <taxon>Bacteria</taxon>
        <taxon>Bacillati</taxon>
        <taxon>Actinomycetota</taxon>
        <taxon>Actinomycetes</taxon>
        <taxon>Micrococcales</taxon>
        <taxon>Microbacteriaceae</taxon>
        <taxon>Microbacterium</taxon>
    </lineage>
</organism>
<dbReference type="Gene3D" id="3.40.50.1820">
    <property type="entry name" value="alpha/beta hydrolase"/>
    <property type="match status" value="1"/>
</dbReference>
<dbReference type="Proteomes" id="UP001501690">
    <property type="component" value="Unassembled WGS sequence"/>
</dbReference>
<evidence type="ECO:0000313" key="2">
    <source>
        <dbReference type="Proteomes" id="UP001501690"/>
    </source>
</evidence>
<evidence type="ECO:0000313" key="1">
    <source>
        <dbReference type="EMBL" id="GAA1701464.1"/>
    </source>
</evidence>
<evidence type="ECO:0008006" key="3">
    <source>
        <dbReference type="Google" id="ProtNLM"/>
    </source>
</evidence>
<reference evidence="2" key="1">
    <citation type="journal article" date="2019" name="Int. J. Syst. Evol. Microbiol.">
        <title>The Global Catalogue of Microorganisms (GCM) 10K type strain sequencing project: providing services to taxonomists for standard genome sequencing and annotation.</title>
        <authorList>
            <consortium name="The Broad Institute Genomics Platform"/>
            <consortium name="The Broad Institute Genome Sequencing Center for Infectious Disease"/>
            <person name="Wu L."/>
            <person name="Ma J."/>
        </authorList>
    </citation>
    <scope>NUCLEOTIDE SEQUENCE [LARGE SCALE GENOMIC DNA]</scope>
    <source>
        <strain evidence="2">JCM 15577</strain>
    </source>
</reference>
<name>A0ABP4UD22_9MICO</name>
<protein>
    <recommendedName>
        <fullName evidence="3">Alpha/beta hydrolase fold</fullName>
    </recommendedName>
</protein>
<dbReference type="InterPro" id="IPR029058">
    <property type="entry name" value="AB_hydrolase_fold"/>
</dbReference>
<gene>
    <name evidence="1" type="ORF">GCM10009808_19270</name>
</gene>